<evidence type="ECO:0000313" key="9">
    <source>
        <dbReference type="Proteomes" id="UP001195941"/>
    </source>
</evidence>
<evidence type="ECO:0000256" key="1">
    <source>
        <dbReference type="ARBA" id="ARBA00001947"/>
    </source>
</evidence>
<dbReference type="Pfam" id="PF01435">
    <property type="entry name" value="Peptidase_M48"/>
    <property type="match status" value="1"/>
</dbReference>
<dbReference type="PANTHER" id="PTHR22726">
    <property type="entry name" value="METALLOENDOPEPTIDASE OMA1"/>
    <property type="match status" value="1"/>
</dbReference>
<keyword evidence="9" id="KW-1185">Reference proteome</keyword>
<keyword evidence="6 8" id="KW-0482">Metalloprotease</keyword>
<evidence type="ECO:0000256" key="3">
    <source>
        <dbReference type="ARBA" id="ARBA00022723"/>
    </source>
</evidence>
<keyword evidence="5" id="KW-0862">Zinc</keyword>
<dbReference type="CDD" id="cd07324">
    <property type="entry name" value="M48C_Oma1-like"/>
    <property type="match status" value="1"/>
</dbReference>
<protein>
    <submittedName>
        <fullName evidence="8">M48 family metalloprotease</fullName>
    </submittedName>
</protein>
<evidence type="ECO:0000259" key="7">
    <source>
        <dbReference type="Pfam" id="PF01435"/>
    </source>
</evidence>
<comment type="cofactor">
    <cofactor evidence="1">
        <name>Zn(2+)</name>
        <dbReference type="ChEBI" id="CHEBI:29105"/>
    </cofactor>
</comment>
<dbReference type="PANTHER" id="PTHR22726:SF1">
    <property type="entry name" value="METALLOENDOPEPTIDASE OMA1, MITOCHONDRIAL"/>
    <property type="match status" value="1"/>
</dbReference>
<evidence type="ECO:0000256" key="4">
    <source>
        <dbReference type="ARBA" id="ARBA00022801"/>
    </source>
</evidence>
<dbReference type="InterPro" id="IPR001915">
    <property type="entry name" value="Peptidase_M48"/>
</dbReference>
<keyword evidence="4" id="KW-0378">Hydrolase</keyword>
<feature type="domain" description="Peptidase M48" evidence="7">
    <location>
        <begin position="58"/>
        <end position="243"/>
    </location>
</feature>
<proteinExistence type="predicted"/>
<dbReference type="Pfam" id="PF14559">
    <property type="entry name" value="TPR_19"/>
    <property type="match status" value="1"/>
</dbReference>
<name>A0ABS5HSQ8_9RHOB</name>
<keyword evidence="2" id="KW-0645">Protease</keyword>
<dbReference type="Gene3D" id="1.25.40.10">
    <property type="entry name" value="Tetratricopeptide repeat domain"/>
    <property type="match status" value="1"/>
</dbReference>
<evidence type="ECO:0000256" key="6">
    <source>
        <dbReference type="ARBA" id="ARBA00023049"/>
    </source>
</evidence>
<organism evidence="8 9">
    <name type="scientific">Thalassovita aquimarina</name>
    <dbReference type="NCBI Taxonomy" id="2785917"/>
    <lineage>
        <taxon>Bacteria</taxon>
        <taxon>Pseudomonadati</taxon>
        <taxon>Pseudomonadota</taxon>
        <taxon>Alphaproteobacteria</taxon>
        <taxon>Rhodobacterales</taxon>
        <taxon>Roseobacteraceae</taxon>
        <taxon>Thalassovita</taxon>
    </lineage>
</organism>
<dbReference type="Gene3D" id="3.30.2010.10">
    <property type="entry name" value="Metalloproteases ('zincins'), catalytic domain"/>
    <property type="match status" value="1"/>
</dbReference>
<accession>A0ABS5HSQ8</accession>
<dbReference type="Proteomes" id="UP001195941">
    <property type="component" value="Unassembled WGS sequence"/>
</dbReference>
<sequence>MVSFLCCEPTEGPIHPETGAPSMHPLLRFLAVLAVMLSHALPAQAVTLLRDADIEHALGRLAQPVLNAAGLPAGSVKVMVIRDSSLNAFVVDHRHIFIHSGLLLKMKTADELQSVLAHEAAHIANGHIARRFSNMRMANTISGLGIALAAAAAASGADGSAVSALGLGVSSSANRVFMSHTRAEESAADNSAIRYMISARADPKAMIDLLNIFSGQELLNQSRQDPYARTHPLTRDRLRAVQAQVTAAKAKPGRNKDADYWFARAQGKLSAFLRAPSWTLRRAGSSASKDIALVRQAVAYHRKPDSAKALAAIGKLIALRPKDPFVHELNGQILLESRRAEASVAAYGRAAALAPGNALILGGQGRALLAAGQPKRALQALEKARARDFTDARVLRDMATAYAKTGKTGMASVVTAERYALAGRFKDAQIHAKRAADLLPRGSAPWLRAQDVLSAAEAQASKRK</sequence>
<keyword evidence="3" id="KW-0479">Metal-binding</keyword>
<evidence type="ECO:0000256" key="2">
    <source>
        <dbReference type="ARBA" id="ARBA00022670"/>
    </source>
</evidence>
<dbReference type="InterPro" id="IPR011990">
    <property type="entry name" value="TPR-like_helical_dom_sf"/>
</dbReference>
<comment type="caution">
    <text evidence="8">The sequence shown here is derived from an EMBL/GenBank/DDBJ whole genome shotgun (WGS) entry which is preliminary data.</text>
</comment>
<dbReference type="GO" id="GO:0008237">
    <property type="term" value="F:metallopeptidase activity"/>
    <property type="evidence" value="ECO:0007669"/>
    <property type="project" value="UniProtKB-KW"/>
</dbReference>
<reference evidence="8 9" key="1">
    <citation type="journal article" date="2021" name="Arch. Microbiol.">
        <title>Thalassobius aquimarinus sp. nov., isolated from the Sea of Japan seashore.</title>
        <authorList>
            <person name="Kurilenko V.V."/>
            <person name="Romanenko L.A."/>
            <person name="Chernysheva N.Y."/>
            <person name="Velansky P.V."/>
            <person name="Tekutyeva L.A."/>
            <person name="Isaeva M.P."/>
            <person name="Mikhailov V.V."/>
        </authorList>
    </citation>
    <scope>NUCLEOTIDE SEQUENCE [LARGE SCALE GENOMIC DNA]</scope>
    <source>
        <strain evidence="8 9">KMM 8518</strain>
    </source>
</reference>
<dbReference type="EMBL" id="JADMKU010000011">
    <property type="protein sequence ID" value="MBR9651996.1"/>
    <property type="molecule type" value="Genomic_DNA"/>
</dbReference>
<dbReference type="InterPro" id="IPR051156">
    <property type="entry name" value="Mito/Outer_Membr_Metalloprot"/>
</dbReference>
<evidence type="ECO:0000256" key="5">
    <source>
        <dbReference type="ARBA" id="ARBA00022833"/>
    </source>
</evidence>
<evidence type="ECO:0000313" key="8">
    <source>
        <dbReference type="EMBL" id="MBR9651996.1"/>
    </source>
</evidence>
<dbReference type="SUPFAM" id="SSF48452">
    <property type="entry name" value="TPR-like"/>
    <property type="match status" value="1"/>
</dbReference>
<gene>
    <name evidence="8" type="ORF">IT775_12775</name>
</gene>